<dbReference type="SMART" id="SM00342">
    <property type="entry name" value="HTH_ARAC"/>
    <property type="match status" value="1"/>
</dbReference>
<dbReference type="SUPFAM" id="SSF46689">
    <property type="entry name" value="Homeodomain-like"/>
    <property type="match status" value="2"/>
</dbReference>
<feature type="region of interest" description="Disordered" evidence="4">
    <location>
        <begin position="252"/>
        <end position="315"/>
    </location>
</feature>
<feature type="domain" description="HTH araC/xylS-type" evidence="5">
    <location>
        <begin position="158"/>
        <end position="259"/>
    </location>
</feature>
<organism evidence="6 7">
    <name type="scientific">Jiangella ureilytica</name>
    <dbReference type="NCBI Taxonomy" id="2530374"/>
    <lineage>
        <taxon>Bacteria</taxon>
        <taxon>Bacillati</taxon>
        <taxon>Actinomycetota</taxon>
        <taxon>Actinomycetes</taxon>
        <taxon>Jiangellales</taxon>
        <taxon>Jiangellaceae</taxon>
        <taxon>Jiangella</taxon>
    </lineage>
</organism>
<dbReference type="Proteomes" id="UP000295621">
    <property type="component" value="Unassembled WGS sequence"/>
</dbReference>
<keyword evidence="2" id="KW-0238">DNA-binding</keyword>
<evidence type="ECO:0000313" key="7">
    <source>
        <dbReference type="Proteomes" id="UP000295621"/>
    </source>
</evidence>
<accession>A0A4R4S335</accession>
<dbReference type="PROSITE" id="PS01124">
    <property type="entry name" value="HTH_ARAC_FAMILY_2"/>
    <property type="match status" value="1"/>
</dbReference>
<protein>
    <submittedName>
        <fullName evidence="6">AraC family transcriptional regulator</fullName>
    </submittedName>
</protein>
<dbReference type="Gene3D" id="2.60.120.10">
    <property type="entry name" value="Jelly Rolls"/>
    <property type="match status" value="1"/>
</dbReference>
<dbReference type="PROSITE" id="PS00041">
    <property type="entry name" value="HTH_ARAC_FAMILY_1"/>
    <property type="match status" value="1"/>
</dbReference>
<dbReference type="InterPro" id="IPR018060">
    <property type="entry name" value="HTH_AraC"/>
</dbReference>
<keyword evidence="3" id="KW-0804">Transcription</keyword>
<dbReference type="GO" id="GO:0043565">
    <property type="term" value="F:sequence-specific DNA binding"/>
    <property type="evidence" value="ECO:0007669"/>
    <property type="project" value="InterPro"/>
</dbReference>
<dbReference type="Gene3D" id="1.10.10.60">
    <property type="entry name" value="Homeodomain-like"/>
    <property type="match status" value="2"/>
</dbReference>
<dbReference type="InterPro" id="IPR011051">
    <property type="entry name" value="RmlC_Cupin_sf"/>
</dbReference>
<proteinExistence type="predicted"/>
<dbReference type="InterPro" id="IPR009057">
    <property type="entry name" value="Homeodomain-like_sf"/>
</dbReference>
<keyword evidence="7" id="KW-1185">Reference proteome</keyword>
<comment type="caution">
    <text evidence="6">The sequence shown here is derived from an EMBL/GenBank/DDBJ whole genome shotgun (WGS) entry which is preliminary data.</text>
</comment>
<gene>
    <name evidence="6" type="ORF">E1212_01800</name>
</gene>
<dbReference type="EMBL" id="SMKL01000002">
    <property type="protein sequence ID" value="TDC56716.1"/>
    <property type="molecule type" value="Genomic_DNA"/>
</dbReference>
<evidence type="ECO:0000259" key="5">
    <source>
        <dbReference type="PROSITE" id="PS01124"/>
    </source>
</evidence>
<name>A0A4R4S335_9ACTN</name>
<dbReference type="GO" id="GO:0003700">
    <property type="term" value="F:DNA-binding transcription factor activity"/>
    <property type="evidence" value="ECO:0007669"/>
    <property type="project" value="InterPro"/>
</dbReference>
<evidence type="ECO:0000256" key="2">
    <source>
        <dbReference type="ARBA" id="ARBA00023125"/>
    </source>
</evidence>
<feature type="compositionally biased region" description="Basic and acidic residues" evidence="4">
    <location>
        <begin position="299"/>
        <end position="315"/>
    </location>
</feature>
<dbReference type="InterPro" id="IPR018062">
    <property type="entry name" value="HTH_AraC-typ_CS"/>
</dbReference>
<dbReference type="OrthoDB" id="241790at2"/>
<evidence type="ECO:0000256" key="1">
    <source>
        <dbReference type="ARBA" id="ARBA00023015"/>
    </source>
</evidence>
<dbReference type="PANTHER" id="PTHR46796:SF13">
    <property type="entry name" value="HTH-TYPE TRANSCRIPTIONAL ACTIVATOR RHAS"/>
    <property type="match status" value="1"/>
</dbReference>
<dbReference type="AlphaFoldDB" id="A0A4R4S335"/>
<sequence>MLPTTHDATVQAQWEMSSVRRARLAAGEGLTDAPGSMWALVADGAVAVETATGQRPLSAGDAVFVDARTAFRLVAAEPAVVLVADLRLVVPAHRLPSPLVVTAFSDRHRGVAGLVQSCPIGDGRHPSLFVTSYAGLVGAAMTCSWLEDEPRDDGAGDEQVASVVAALVARPGEPWTLDRMAGLAHLSRSALTDRFRRVTGRSPMQVLRDVRMWEARRLLGVGGQPVTRVAYAVGYGSVAAFSRAFSSWHGVAPHQWRGRSAGRDPEQGEAQPGGDGGSGADDERRRDPVGVQQRAAHGGAERDGHLERGDLQRHR</sequence>
<evidence type="ECO:0000313" key="6">
    <source>
        <dbReference type="EMBL" id="TDC56716.1"/>
    </source>
</evidence>
<dbReference type="PANTHER" id="PTHR46796">
    <property type="entry name" value="HTH-TYPE TRANSCRIPTIONAL ACTIVATOR RHAS-RELATED"/>
    <property type="match status" value="1"/>
</dbReference>
<evidence type="ECO:0000256" key="4">
    <source>
        <dbReference type="SAM" id="MobiDB-lite"/>
    </source>
</evidence>
<dbReference type="SUPFAM" id="SSF51182">
    <property type="entry name" value="RmlC-like cupins"/>
    <property type="match status" value="1"/>
</dbReference>
<dbReference type="Pfam" id="PF12833">
    <property type="entry name" value="HTH_18"/>
    <property type="match status" value="1"/>
</dbReference>
<reference evidence="6 7" key="1">
    <citation type="submission" date="2019-02" db="EMBL/GenBank/DDBJ databases">
        <title>Draft genome sequences of novel Actinobacteria.</title>
        <authorList>
            <person name="Sahin N."/>
            <person name="Ay H."/>
            <person name="Saygin H."/>
        </authorList>
    </citation>
    <scope>NUCLEOTIDE SEQUENCE [LARGE SCALE GENOMIC DNA]</scope>
    <source>
        <strain evidence="6 7">KC603</strain>
    </source>
</reference>
<evidence type="ECO:0000256" key="3">
    <source>
        <dbReference type="ARBA" id="ARBA00023163"/>
    </source>
</evidence>
<keyword evidence="1" id="KW-0805">Transcription regulation</keyword>
<dbReference type="InterPro" id="IPR050204">
    <property type="entry name" value="AraC_XylS_family_regulators"/>
</dbReference>
<dbReference type="InterPro" id="IPR014710">
    <property type="entry name" value="RmlC-like_jellyroll"/>
</dbReference>